<accession>A0A3D9ZHS6</accession>
<reference evidence="2 3" key="1">
    <citation type="submission" date="2018-08" db="EMBL/GenBank/DDBJ databases">
        <title>Sequencing the genomes of 1000 actinobacteria strains.</title>
        <authorList>
            <person name="Klenk H.-P."/>
        </authorList>
    </citation>
    <scope>NUCLEOTIDE SEQUENCE [LARGE SCALE GENOMIC DNA]</scope>
    <source>
        <strain evidence="2 3">DSM 44099</strain>
    </source>
</reference>
<name>A0A3D9ZHS6_9ACTN</name>
<evidence type="ECO:0008006" key="4">
    <source>
        <dbReference type="Google" id="ProtNLM"/>
    </source>
</evidence>
<feature type="transmembrane region" description="Helical" evidence="1">
    <location>
        <begin position="239"/>
        <end position="259"/>
    </location>
</feature>
<dbReference type="EMBL" id="QUMQ01000001">
    <property type="protein sequence ID" value="REF96012.1"/>
    <property type="molecule type" value="Genomic_DNA"/>
</dbReference>
<feature type="transmembrane region" description="Helical" evidence="1">
    <location>
        <begin position="73"/>
        <end position="92"/>
    </location>
</feature>
<gene>
    <name evidence="2" type="ORF">DFJ67_1977</name>
</gene>
<keyword evidence="1" id="KW-0812">Transmembrane</keyword>
<comment type="caution">
    <text evidence="2">The sequence shown here is derived from an EMBL/GenBank/DDBJ whole genome shotgun (WGS) entry which is preliminary data.</text>
</comment>
<feature type="transmembrane region" description="Helical" evidence="1">
    <location>
        <begin position="189"/>
        <end position="209"/>
    </location>
</feature>
<feature type="transmembrane region" description="Helical" evidence="1">
    <location>
        <begin position="119"/>
        <end position="140"/>
    </location>
</feature>
<evidence type="ECO:0000256" key="1">
    <source>
        <dbReference type="SAM" id="Phobius"/>
    </source>
</evidence>
<evidence type="ECO:0000313" key="3">
    <source>
        <dbReference type="Proteomes" id="UP000256913"/>
    </source>
</evidence>
<protein>
    <recommendedName>
        <fullName evidence="4">ABC-2 family transporter</fullName>
    </recommendedName>
</protein>
<evidence type="ECO:0000313" key="2">
    <source>
        <dbReference type="EMBL" id="REF96012.1"/>
    </source>
</evidence>
<feature type="transmembrane region" description="Helical" evidence="1">
    <location>
        <begin position="160"/>
        <end position="182"/>
    </location>
</feature>
<dbReference type="OrthoDB" id="3822725at2"/>
<proteinExistence type="predicted"/>
<feature type="transmembrane region" description="Helical" evidence="1">
    <location>
        <begin position="41"/>
        <end position="61"/>
    </location>
</feature>
<dbReference type="AlphaFoldDB" id="A0A3D9ZHS6"/>
<keyword evidence="1" id="KW-1133">Transmembrane helix</keyword>
<dbReference type="Proteomes" id="UP000256913">
    <property type="component" value="Unassembled WGS sequence"/>
</dbReference>
<keyword evidence="3" id="KW-1185">Reference proteome</keyword>
<keyword evidence="1" id="KW-0472">Membrane</keyword>
<sequence length="264" mass="27845">MTATLTSTRPPSAPPQTFTRPSMARLTSVELRKMADTRAGLWLMVVTALISVAVVVIQLFAAEPAAQTFKNMFQSTLFPTAILLPVLGILSVTTEWSQRTALTTFALTPQRQRIAGAKFLAAAVLGVVAVVPGLAMAAIGNAVAGAMDPAAGSWSFGGMLLGYAVLFSVINILFGIGFGMLFMNTPVAIVLYFVVPTVWSLLTSLISGLKGTAEWLDLSVTSTPLFDDTALSGGEWAKLAASVAVWVLLPCVLGVARLLRREVS</sequence>
<organism evidence="2 3">
    <name type="scientific">Asanoa ferruginea</name>
    <dbReference type="NCBI Taxonomy" id="53367"/>
    <lineage>
        <taxon>Bacteria</taxon>
        <taxon>Bacillati</taxon>
        <taxon>Actinomycetota</taxon>
        <taxon>Actinomycetes</taxon>
        <taxon>Micromonosporales</taxon>
        <taxon>Micromonosporaceae</taxon>
        <taxon>Asanoa</taxon>
    </lineage>
</organism>